<keyword evidence="4 10" id="KW-0808">Transferase</keyword>
<dbReference type="PROSITE" id="PS00376">
    <property type="entry name" value="ADOMET_SYNTHASE_1"/>
    <property type="match status" value="1"/>
</dbReference>
<feature type="binding site" evidence="10">
    <location>
        <position position="18"/>
    </location>
    <ligand>
        <name>Mg(2+)</name>
        <dbReference type="ChEBI" id="CHEBI:18420"/>
    </ligand>
</feature>
<dbReference type="Gene3D" id="3.30.300.10">
    <property type="match status" value="3"/>
</dbReference>
<dbReference type="RefSeq" id="WP_026936632.1">
    <property type="nucleotide sequence ID" value="NZ_CP028426.1"/>
</dbReference>
<evidence type="ECO:0000313" key="16">
    <source>
        <dbReference type="EMBL" id="MDJ1371073.1"/>
    </source>
</evidence>
<comment type="catalytic activity">
    <reaction evidence="10">
        <text>L-methionine + ATP + H2O = S-adenosyl-L-methionine + phosphate + diphosphate</text>
        <dbReference type="Rhea" id="RHEA:21080"/>
        <dbReference type="ChEBI" id="CHEBI:15377"/>
        <dbReference type="ChEBI" id="CHEBI:30616"/>
        <dbReference type="ChEBI" id="CHEBI:33019"/>
        <dbReference type="ChEBI" id="CHEBI:43474"/>
        <dbReference type="ChEBI" id="CHEBI:57844"/>
        <dbReference type="ChEBI" id="CHEBI:59789"/>
        <dbReference type="EC" id="2.5.1.6"/>
    </reaction>
</comment>
<dbReference type="InterPro" id="IPR022630">
    <property type="entry name" value="S-AdoMet_synt_C"/>
</dbReference>
<evidence type="ECO:0000259" key="15">
    <source>
        <dbReference type="Pfam" id="PF02773"/>
    </source>
</evidence>
<keyword evidence="5 10" id="KW-0479">Metal-binding</keyword>
<evidence type="ECO:0000256" key="4">
    <source>
        <dbReference type="ARBA" id="ARBA00022679"/>
    </source>
</evidence>
<keyword evidence="3 10" id="KW-0554">One-carbon metabolism</keyword>
<feature type="binding site" description="in other chain" evidence="10">
    <location>
        <position position="57"/>
    </location>
    <ligand>
        <name>L-methionine</name>
        <dbReference type="ChEBI" id="CHEBI:57844"/>
        <note>ligand shared between two neighboring subunits</note>
    </ligand>
</feature>
<dbReference type="EMBL" id="PXVD01000009">
    <property type="protein sequence ID" value="MDJ1371073.1"/>
    <property type="molecule type" value="Genomic_DNA"/>
</dbReference>
<feature type="domain" description="S-adenosylmethionine synthetase N-terminal" evidence="13">
    <location>
        <begin position="6"/>
        <end position="102"/>
    </location>
</feature>
<sequence length="396" mass="42882">MSELRLFTSESVTEGHPDKICDQISDGILDNLLAQDPDARVAVETLVTTGQVHVAGEIRTEGYADIAGIVRKVITDIGYISSDFGFDGNLCGVSVSVGEQSAEIASGVETSLQHRDELDNDAIAKLGAGDQGIMFGYASDETPELMPLPIWLAHRLSERLSEVRKQGILEYLRPDGKTQVTIGYEGDAPRTVETIVISTQHGPEISRAQLEADIRLEVIDHVLERVSLDASSLRVFINPAGPFVLGGPAADAGLTGRKIIVDTYGGMARHGGGAFSGKDPSKVDRSAAYAMRWVAKNVVAAGFAKRVEFQVAYAIGSAEPVGLYCETFETHTIDPEQIIAAVKQVFDLRPGAIIRDLDLNRPIYSLTSAYGHFGRELPEFTWERTDRVEALRAAVQ</sequence>
<evidence type="ECO:0000256" key="10">
    <source>
        <dbReference type="HAMAP-Rule" id="MF_00086"/>
    </source>
</evidence>
<dbReference type="CDD" id="cd18079">
    <property type="entry name" value="S-AdoMet_synt"/>
    <property type="match status" value="1"/>
</dbReference>
<comment type="subcellular location">
    <subcellularLocation>
        <location evidence="10 11">Cytoplasm</location>
    </subcellularLocation>
</comment>
<feature type="binding site" description="in other chain" evidence="10">
    <location>
        <position position="100"/>
    </location>
    <ligand>
        <name>L-methionine</name>
        <dbReference type="ChEBI" id="CHEBI:57844"/>
        <note>ligand shared between two neighboring subunits</note>
    </ligand>
</feature>
<comment type="pathway">
    <text evidence="1 10">Amino-acid biosynthesis; S-adenosyl-L-methionine biosynthesis; S-adenosyl-L-methionine from L-methionine: step 1/1.</text>
</comment>
<dbReference type="InterPro" id="IPR022631">
    <property type="entry name" value="ADOMET_SYNTHASE_CS"/>
</dbReference>
<keyword evidence="10" id="KW-0963">Cytoplasm</keyword>
<dbReference type="InterPro" id="IPR022636">
    <property type="entry name" value="S-AdoMet_synthetase_sfam"/>
</dbReference>
<evidence type="ECO:0000259" key="13">
    <source>
        <dbReference type="Pfam" id="PF00438"/>
    </source>
</evidence>
<evidence type="ECO:0000256" key="2">
    <source>
        <dbReference type="ARBA" id="ARBA00009685"/>
    </source>
</evidence>
<dbReference type="PIRSF" id="PIRSF000497">
    <property type="entry name" value="MAT"/>
    <property type="match status" value="1"/>
</dbReference>
<dbReference type="Pfam" id="PF02773">
    <property type="entry name" value="S-AdoMet_synt_C"/>
    <property type="match status" value="1"/>
</dbReference>
<comment type="subunit">
    <text evidence="10">Homotetramer; dimer of dimers.</text>
</comment>
<evidence type="ECO:0000259" key="14">
    <source>
        <dbReference type="Pfam" id="PF02772"/>
    </source>
</evidence>
<dbReference type="InterPro" id="IPR022628">
    <property type="entry name" value="S-AdoMet_synt_N"/>
</dbReference>
<dbReference type="NCBIfam" id="TIGR01034">
    <property type="entry name" value="metK"/>
    <property type="match status" value="1"/>
</dbReference>
<comment type="cofactor">
    <cofactor evidence="10">
        <name>Mg(2+)</name>
        <dbReference type="ChEBI" id="CHEBI:18420"/>
    </cofactor>
    <text evidence="10">Binds 2 divalent ions per subunit.</text>
</comment>
<feature type="binding site" description="in other chain" evidence="10">
    <location>
        <position position="16"/>
    </location>
    <ligand>
        <name>ATP</name>
        <dbReference type="ChEBI" id="CHEBI:30616"/>
        <note>ligand shared between two neighboring subunits</note>
    </ligand>
</feature>
<feature type="domain" description="S-adenosylmethionine synthetase C-terminal" evidence="15">
    <location>
        <begin position="245"/>
        <end position="384"/>
    </location>
</feature>
<comment type="function">
    <text evidence="10">Catalyzes the formation of S-adenosylmethionine (AdoMet) from methionine and ATP. The overall synthetic reaction is composed of two sequential steps, AdoMet formation and the subsequent tripolyphosphate hydrolysis which occurs prior to release of AdoMet from the enzyme.</text>
</comment>
<evidence type="ECO:0000256" key="3">
    <source>
        <dbReference type="ARBA" id="ARBA00022563"/>
    </source>
</evidence>
<evidence type="ECO:0000256" key="7">
    <source>
        <dbReference type="ARBA" id="ARBA00022840"/>
    </source>
</evidence>
<dbReference type="HAMAP" id="MF_00086">
    <property type="entry name" value="S_AdoMet_synth1"/>
    <property type="match status" value="1"/>
</dbReference>
<organism evidence="16 17">
    <name type="scientific">Gulosibacter molinativorax</name>
    <dbReference type="NCBI Taxonomy" id="256821"/>
    <lineage>
        <taxon>Bacteria</taxon>
        <taxon>Bacillati</taxon>
        <taxon>Actinomycetota</taxon>
        <taxon>Actinomycetes</taxon>
        <taxon>Micrococcales</taxon>
        <taxon>Microbacteriaceae</taxon>
        <taxon>Gulosibacter</taxon>
    </lineage>
</organism>
<keyword evidence="6 10" id="KW-0547">Nucleotide-binding</keyword>
<feature type="domain" description="S-adenosylmethionine synthetase central" evidence="14">
    <location>
        <begin position="126"/>
        <end position="243"/>
    </location>
</feature>
<evidence type="ECO:0000256" key="5">
    <source>
        <dbReference type="ARBA" id="ARBA00022723"/>
    </source>
</evidence>
<dbReference type="Pfam" id="PF02772">
    <property type="entry name" value="S-AdoMet_synt_M"/>
    <property type="match status" value="1"/>
</dbReference>
<evidence type="ECO:0000256" key="12">
    <source>
        <dbReference type="RuleBase" id="RU004462"/>
    </source>
</evidence>
<dbReference type="Proteomes" id="UP001170379">
    <property type="component" value="Unassembled WGS sequence"/>
</dbReference>
<feature type="binding site" description="in other chain" evidence="10">
    <location>
        <position position="282"/>
    </location>
    <ligand>
        <name>L-methionine</name>
        <dbReference type="ChEBI" id="CHEBI:57844"/>
        <note>ligand shared between two neighboring subunits</note>
    </ligand>
</feature>
<comment type="caution">
    <text evidence="16">The sequence shown here is derived from an EMBL/GenBank/DDBJ whole genome shotgun (WGS) entry which is preliminary data.</text>
</comment>
<protein>
    <recommendedName>
        <fullName evidence="10">S-adenosylmethionine synthase</fullName>
        <shortName evidence="10">AdoMet synthase</shortName>
        <ecNumber evidence="10">2.5.1.6</ecNumber>
    </recommendedName>
    <alternativeName>
        <fullName evidence="10">MAT</fullName>
    </alternativeName>
    <alternativeName>
        <fullName evidence="10">Methionine adenosyltransferase</fullName>
    </alternativeName>
</protein>
<keyword evidence="7 10" id="KW-0067">ATP-binding</keyword>
<feature type="binding site" description="in other chain" evidence="10">
    <location>
        <begin position="175"/>
        <end position="177"/>
    </location>
    <ligand>
        <name>ATP</name>
        <dbReference type="ChEBI" id="CHEBI:30616"/>
        <note>ligand shared between two neighboring subunits</note>
    </ligand>
</feature>
<accession>A0ABT7C7A1</accession>
<keyword evidence="9 10" id="KW-0630">Potassium</keyword>
<dbReference type="InterPro" id="IPR002133">
    <property type="entry name" value="S-AdoMet_synthetase"/>
</dbReference>
<dbReference type="PROSITE" id="PS00377">
    <property type="entry name" value="ADOMET_SYNTHASE_2"/>
    <property type="match status" value="1"/>
</dbReference>
<feature type="binding site" evidence="10">
    <location>
        <position position="251"/>
    </location>
    <ligand>
        <name>ATP</name>
        <dbReference type="ChEBI" id="CHEBI:30616"/>
        <note>ligand shared between two neighboring subunits</note>
    </ligand>
</feature>
<evidence type="ECO:0000256" key="8">
    <source>
        <dbReference type="ARBA" id="ARBA00022842"/>
    </source>
</evidence>
<name>A0ABT7C7A1_9MICO</name>
<keyword evidence="8 10" id="KW-0460">Magnesium</keyword>
<keyword evidence="17" id="KW-1185">Reference proteome</keyword>
<evidence type="ECO:0000256" key="11">
    <source>
        <dbReference type="RuleBase" id="RU000542"/>
    </source>
</evidence>
<feature type="region of interest" description="Flexible loop" evidence="10">
    <location>
        <begin position="100"/>
        <end position="110"/>
    </location>
</feature>
<dbReference type="Pfam" id="PF00438">
    <property type="entry name" value="S-AdoMet_synt_N"/>
    <property type="match status" value="1"/>
</dbReference>
<gene>
    <name evidence="10" type="primary">metK</name>
    <name evidence="16" type="ORF">C7K25_06795</name>
</gene>
<evidence type="ECO:0000256" key="6">
    <source>
        <dbReference type="ARBA" id="ARBA00022741"/>
    </source>
</evidence>
<comment type="cofactor">
    <cofactor evidence="10">
        <name>K(+)</name>
        <dbReference type="ChEBI" id="CHEBI:29103"/>
    </cofactor>
    <text evidence="10">Binds 1 potassium ion per subunit.</text>
</comment>
<comment type="caution">
    <text evidence="10">Lacks conserved residue(s) required for the propagation of feature annotation.</text>
</comment>
<evidence type="ECO:0000313" key="17">
    <source>
        <dbReference type="Proteomes" id="UP001170379"/>
    </source>
</evidence>
<dbReference type="SUPFAM" id="SSF55973">
    <property type="entry name" value="S-adenosylmethionine synthetase"/>
    <property type="match status" value="3"/>
</dbReference>
<dbReference type="InterPro" id="IPR022629">
    <property type="entry name" value="S-AdoMet_synt_central"/>
</dbReference>
<dbReference type="EC" id="2.5.1.6" evidence="10"/>
<evidence type="ECO:0000256" key="1">
    <source>
        <dbReference type="ARBA" id="ARBA00005224"/>
    </source>
</evidence>
<feature type="binding site" evidence="10">
    <location>
        <position position="278"/>
    </location>
    <ligand>
        <name>ATP</name>
        <dbReference type="ChEBI" id="CHEBI:30616"/>
        <note>ligand shared between two neighboring subunits</note>
    </ligand>
</feature>
<feature type="binding site" description="in other chain" evidence="10">
    <location>
        <begin position="257"/>
        <end position="258"/>
    </location>
    <ligand>
        <name>ATP</name>
        <dbReference type="ChEBI" id="CHEBI:30616"/>
        <note>ligand shared between two neighboring subunits</note>
    </ligand>
</feature>
<feature type="binding site" evidence="10">
    <location>
        <position position="44"/>
    </location>
    <ligand>
        <name>K(+)</name>
        <dbReference type="ChEBI" id="CHEBI:29103"/>
    </ligand>
</feature>
<feature type="binding site" evidence="10">
    <location>
        <position position="251"/>
    </location>
    <ligand>
        <name>L-methionine</name>
        <dbReference type="ChEBI" id="CHEBI:57844"/>
        <note>ligand shared between two neighboring subunits</note>
    </ligand>
</feature>
<feature type="binding site" evidence="10">
    <location>
        <position position="274"/>
    </location>
    <ligand>
        <name>ATP</name>
        <dbReference type="ChEBI" id="CHEBI:30616"/>
        <note>ligand shared between two neighboring subunits</note>
    </ligand>
</feature>
<reference evidence="16" key="2">
    <citation type="journal article" date="2022" name="Sci. Rep.">
        <title>In silico prediction of the enzymes involved in the degradation of the herbicide molinate by Gulosibacter molinativorax ON4T.</title>
        <authorList>
            <person name="Lopes A.R."/>
            <person name="Bunin E."/>
            <person name="Viana A.T."/>
            <person name="Froufe H."/>
            <person name="Munoz-Merida A."/>
            <person name="Pinho D."/>
            <person name="Figueiredo J."/>
            <person name="Barroso C."/>
            <person name="Vaz-Moreira I."/>
            <person name="Bellanger X."/>
            <person name="Egas C."/>
            <person name="Nunes O.C."/>
        </authorList>
    </citation>
    <scope>NUCLEOTIDE SEQUENCE</scope>
    <source>
        <strain evidence="16">ON4</strain>
    </source>
</reference>
<comment type="similarity">
    <text evidence="2 10 12">Belongs to the AdoMet synthase family.</text>
</comment>
<dbReference type="PANTHER" id="PTHR11964">
    <property type="entry name" value="S-ADENOSYLMETHIONINE SYNTHETASE"/>
    <property type="match status" value="1"/>
</dbReference>
<evidence type="ECO:0000256" key="9">
    <source>
        <dbReference type="ARBA" id="ARBA00022958"/>
    </source>
</evidence>
<reference evidence="16" key="1">
    <citation type="submission" date="2018-03" db="EMBL/GenBank/DDBJ databases">
        <authorList>
            <person name="Nunes O.C."/>
            <person name="Lopes A.R."/>
            <person name="Froufe H."/>
            <person name="Munoz-Merida A."/>
            <person name="Barroso C."/>
            <person name="Egas C."/>
        </authorList>
    </citation>
    <scope>NUCLEOTIDE SEQUENCE</scope>
    <source>
        <strain evidence="16">ON4</strain>
    </source>
</reference>
<proteinExistence type="inferred from homology"/>